<evidence type="ECO:0000256" key="10">
    <source>
        <dbReference type="ARBA" id="ARBA00048743"/>
    </source>
</evidence>
<dbReference type="NCBIfam" id="TIGR00041">
    <property type="entry name" value="DTMP_kinase"/>
    <property type="match status" value="1"/>
</dbReference>
<comment type="function">
    <text evidence="11 12">Phosphorylation of dTMP to form dTDP in both de novo and salvage pathways of dTTP synthesis.</text>
</comment>
<evidence type="ECO:0000256" key="1">
    <source>
        <dbReference type="ARBA" id="ARBA00009776"/>
    </source>
</evidence>
<evidence type="ECO:0000313" key="14">
    <source>
        <dbReference type="EMBL" id="RJP74614.1"/>
    </source>
</evidence>
<dbReference type="CDD" id="cd01672">
    <property type="entry name" value="TMPK"/>
    <property type="match status" value="1"/>
</dbReference>
<dbReference type="InterPro" id="IPR018094">
    <property type="entry name" value="Thymidylate_kinase"/>
</dbReference>
<sequence>MSKRGKFITIEGVEGSGKTTQATLLSDYLRKEGIDVVETREPGGTEIGERIREVLLSPAHAGLVSPAELFLFLAARAQQVSEIILPALGAGKWVVCDRFCDATMAYQGYGRGLDINIIRSVNELATGGLVPDITILLDLDVEIGIRRAVSAKREFANHASGDRMEKEGPEFHRSVRKGYFELASREPDRIRVIPVSGSVEEVHRTVVSLIKPFLVKRA</sequence>
<keyword evidence="8 12" id="KW-0067">ATP-binding</keyword>
<keyword evidence="5 12" id="KW-0545">Nucleotide biosynthesis</keyword>
<dbReference type="SUPFAM" id="SSF52540">
    <property type="entry name" value="P-loop containing nucleoside triphosphate hydrolases"/>
    <property type="match status" value="1"/>
</dbReference>
<dbReference type="PANTHER" id="PTHR10344">
    <property type="entry name" value="THYMIDYLATE KINASE"/>
    <property type="match status" value="1"/>
</dbReference>
<dbReference type="EMBL" id="QZKI01000013">
    <property type="protein sequence ID" value="RJP74614.1"/>
    <property type="molecule type" value="Genomic_DNA"/>
</dbReference>
<name>A0A419F863_9BACT</name>
<gene>
    <name evidence="12" type="primary">tmk</name>
    <name evidence="14" type="ORF">C4532_02020</name>
</gene>
<evidence type="ECO:0000256" key="2">
    <source>
        <dbReference type="ARBA" id="ARBA00012980"/>
    </source>
</evidence>
<evidence type="ECO:0000256" key="6">
    <source>
        <dbReference type="ARBA" id="ARBA00022741"/>
    </source>
</evidence>
<protein>
    <recommendedName>
        <fullName evidence="3 12">Thymidylate kinase</fullName>
        <ecNumber evidence="2 12">2.7.4.9</ecNumber>
    </recommendedName>
    <alternativeName>
        <fullName evidence="9 12">dTMP kinase</fullName>
    </alternativeName>
</protein>
<dbReference type="Proteomes" id="UP000285961">
    <property type="component" value="Unassembled WGS sequence"/>
</dbReference>
<evidence type="ECO:0000256" key="3">
    <source>
        <dbReference type="ARBA" id="ARBA00017144"/>
    </source>
</evidence>
<accession>A0A419F863</accession>
<dbReference type="EC" id="2.7.4.9" evidence="2 12"/>
<reference evidence="14 15" key="1">
    <citation type="journal article" date="2017" name="ISME J.">
        <title>Energy and carbon metabolisms in a deep terrestrial subsurface fluid microbial community.</title>
        <authorList>
            <person name="Momper L."/>
            <person name="Jungbluth S.P."/>
            <person name="Lee M.D."/>
            <person name="Amend J.P."/>
        </authorList>
    </citation>
    <scope>NUCLEOTIDE SEQUENCE [LARGE SCALE GENOMIC DNA]</scope>
    <source>
        <strain evidence="14">SURF_17</strain>
    </source>
</reference>
<dbReference type="InterPro" id="IPR027417">
    <property type="entry name" value="P-loop_NTPase"/>
</dbReference>
<keyword evidence="7 12" id="KW-0418">Kinase</keyword>
<comment type="caution">
    <text evidence="14">The sequence shown here is derived from an EMBL/GenBank/DDBJ whole genome shotgun (WGS) entry which is preliminary data.</text>
</comment>
<dbReference type="GO" id="GO:0004798">
    <property type="term" value="F:dTMP kinase activity"/>
    <property type="evidence" value="ECO:0007669"/>
    <property type="project" value="UniProtKB-UniRule"/>
</dbReference>
<keyword evidence="4 12" id="KW-0808">Transferase</keyword>
<evidence type="ECO:0000259" key="13">
    <source>
        <dbReference type="Pfam" id="PF02223"/>
    </source>
</evidence>
<evidence type="ECO:0000256" key="12">
    <source>
        <dbReference type="HAMAP-Rule" id="MF_00165"/>
    </source>
</evidence>
<dbReference type="GO" id="GO:0006235">
    <property type="term" value="P:dTTP biosynthetic process"/>
    <property type="evidence" value="ECO:0007669"/>
    <property type="project" value="UniProtKB-UniRule"/>
</dbReference>
<dbReference type="InterPro" id="IPR039430">
    <property type="entry name" value="Thymidylate_kin-like_dom"/>
</dbReference>
<evidence type="ECO:0000256" key="8">
    <source>
        <dbReference type="ARBA" id="ARBA00022840"/>
    </source>
</evidence>
<dbReference type="GO" id="GO:0005524">
    <property type="term" value="F:ATP binding"/>
    <property type="evidence" value="ECO:0007669"/>
    <property type="project" value="UniProtKB-UniRule"/>
</dbReference>
<dbReference type="GO" id="GO:0006227">
    <property type="term" value="P:dUDP biosynthetic process"/>
    <property type="evidence" value="ECO:0007669"/>
    <property type="project" value="TreeGrafter"/>
</dbReference>
<dbReference type="GO" id="GO:0005829">
    <property type="term" value="C:cytosol"/>
    <property type="evidence" value="ECO:0007669"/>
    <property type="project" value="TreeGrafter"/>
</dbReference>
<comment type="catalytic activity">
    <reaction evidence="10 12">
        <text>dTMP + ATP = dTDP + ADP</text>
        <dbReference type="Rhea" id="RHEA:13517"/>
        <dbReference type="ChEBI" id="CHEBI:30616"/>
        <dbReference type="ChEBI" id="CHEBI:58369"/>
        <dbReference type="ChEBI" id="CHEBI:63528"/>
        <dbReference type="ChEBI" id="CHEBI:456216"/>
        <dbReference type="EC" id="2.7.4.9"/>
    </reaction>
</comment>
<evidence type="ECO:0000256" key="5">
    <source>
        <dbReference type="ARBA" id="ARBA00022727"/>
    </source>
</evidence>
<organism evidence="14 15">
    <name type="scientific">Candidatus Abyssobacteria bacterium SURF_17</name>
    <dbReference type="NCBI Taxonomy" id="2093361"/>
    <lineage>
        <taxon>Bacteria</taxon>
        <taxon>Pseudomonadati</taxon>
        <taxon>Candidatus Hydrogenedentota</taxon>
        <taxon>Candidatus Abyssobacteria</taxon>
    </lineage>
</organism>
<dbReference type="HAMAP" id="MF_00165">
    <property type="entry name" value="Thymidylate_kinase"/>
    <property type="match status" value="1"/>
</dbReference>
<dbReference type="GO" id="GO:0006233">
    <property type="term" value="P:dTDP biosynthetic process"/>
    <property type="evidence" value="ECO:0007669"/>
    <property type="project" value="InterPro"/>
</dbReference>
<dbReference type="FunFam" id="3.40.50.300:FF:000225">
    <property type="entry name" value="Thymidylate kinase"/>
    <property type="match status" value="1"/>
</dbReference>
<keyword evidence="6 12" id="KW-0547">Nucleotide-binding</keyword>
<dbReference type="Pfam" id="PF02223">
    <property type="entry name" value="Thymidylate_kin"/>
    <property type="match status" value="1"/>
</dbReference>
<dbReference type="AlphaFoldDB" id="A0A419F863"/>
<feature type="domain" description="Thymidylate kinase-like" evidence="13">
    <location>
        <begin position="10"/>
        <end position="205"/>
    </location>
</feature>
<dbReference type="PANTHER" id="PTHR10344:SF4">
    <property type="entry name" value="UMP-CMP KINASE 2, MITOCHONDRIAL"/>
    <property type="match status" value="1"/>
</dbReference>
<evidence type="ECO:0000256" key="11">
    <source>
        <dbReference type="ARBA" id="ARBA00057735"/>
    </source>
</evidence>
<feature type="binding site" evidence="12">
    <location>
        <begin position="12"/>
        <end position="19"/>
    </location>
    <ligand>
        <name>ATP</name>
        <dbReference type="ChEBI" id="CHEBI:30616"/>
    </ligand>
</feature>
<evidence type="ECO:0000256" key="9">
    <source>
        <dbReference type="ARBA" id="ARBA00029962"/>
    </source>
</evidence>
<comment type="similarity">
    <text evidence="1 12">Belongs to the thymidylate kinase family.</text>
</comment>
<evidence type="ECO:0000256" key="7">
    <source>
        <dbReference type="ARBA" id="ARBA00022777"/>
    </source>
</evidence>
<evidence type="ECO:0000313" key="15">
    <source>
        <dbReference type="Proteomes" id="UP000285961"/>
    </source>
</evidence>
<evidence type="ECO:0000256" key="4">
    <source>
        <dbReference type="ARBA" id="ARBA00022679"/>
    </source>
</evidence>
<proteinExistence type="inferred from homology"/>
<dbReference type="Gene3D" id="3.40.50.300">
    <property type="entry name" value="P-loop containing nucleotide triphosphate hydrolases"/>
    <property type="match status" value="1"/>
</dbReference>